<dbReference type="EMBL" id="OZ019894">
    <property type="protein sequence ID" value="CAK9216052.1"/>
    <property type="molecule type" value="Genomic_DNA"/>
</dbReference>
<sequence length="142" mass="15790">MKETLVWQSKAPSKSLQTQIEPLVAVEASARPSDRIAMERRNEAGWRPIQYTFAVLSFVSAPNTHFFQLLPPCGGGGEEESAAPGSFANNILLEFSWKKMISFGRFGINSKLPHCTSTALRFDPLLFPPQEICSWKDATCNI</sequence>
<organism evidence="1 2">
    <name type="scientific">Sphagnum troendelagicum</name>
    <dbReference type="NCBI Taxonomy" id="128251"/>
    <lineage>
        <taxon>Eukaryota</taxon>
        <taxon>Viridiplantae</taxon>
        <taxon>Streptophyta</taxon>
        <taxon>Embryophyta</taxon>
        <taxon>Bryophyta</taxon>
        <taxon>Sphagnophytina</taxon>
        <taxon>Sphagnopsida</taxon>
        <taxon>Sphagnales</taxon>
        <taxon>Sphagnaceae</taxon>
        <taxon>Sphagnum</taxon>
    </lineage>
</organism>
<gene>
    <name evidence="1" type="ORF">CSSPTR1EN2_LOCUS13201</name>
</gene>
<evidence type="ECO:0000313" key="2">
    <source>
        <dbReference type="Proteomes" id="UP001497512"/>
    </source>
</evidence>
<protein>
    <submittedName>
        <fullName evidence="1">Uncharacterized protein</fullName>
    </submittedName>
</protein>
<accession>A0ABP0U9T4</accession>
<evidence type="ECO:0000313" key="1">
    <source>
        <dbReference type="EMBL" id="CAK9216052.1"/>
    </source>
</evidence>
<reference evidence="1" key="1">
    <citation type="submission" date="2024-02" db="EMBL/GenBank/DDBJ databases">
        <authorList>
            <consortium name="ELIXIR-Norway"/>
            <consortium name="Elixir Norway"/>
        </authorList>
    </citation>
    <scope>NUCLEOTIDE SEQUENCE</scope>
</reference>
<proteinExistence type="predicted"/>
<dbReference type="Proteomes" id="UP001497512">
    <property type="component" value="Chromosome 2"/>
</dbReference>
<name>A0ABP0U9T4_9BRYO</name>
<keyword evidence="2" id="KW-1185">Reference proteome</keyword>